<proteinExistence type="predicted"/>
<dbReference type="SUPFAM" id="SSF109604">
    <property type="entry name" value="HD-domain/PDEase-like"/>
    <property type="match status" value="1"/>
</dbReference>
<dbReference type="EMBL" id="MGHL01000004">
    <property type="protein sequence ID" value="OGM70528.1"/>
    <property type="molecule type" value="Genomic_DNA"/>
</dbReference>
<feature type="domain" description="HD" evidence="1">
    <location>
        <begin position="28"/>
        <end position="124"/>
    </location>
</feature>
<dbReference type="PANTHER" id="PTHR33594:SF1">
    <property type="entry name" value="HD_PDEASE DOMAIN-CONTAINING PROTEIN"/>
    <property type="match status" value="1"/>
</dbReference>
<dbReference type="AlphaFoldDB" id="A0A1F8C486"/>
<dbReference type="PANTHER" id="PTHR33594">
    <property type="entry name" value="SUPERFAMILY HYDROLASE, PUTATIVE (AFU_ORTHOLOGUE AFUA_1G03035)-RELATED"/>
    <property type="match status" value="1"/>
</dbReference>
<dbReference type="STRING" id="1802525.A2975_01985"/>
<organism evidence="2 3">
    <name type="scientific">Candidatus Woesebacteria bacterium RIFCSPLOWO2_01_FULL_44_14</name>
    <dbReference type="NCBI Taxonomy" id="1802525"/>
    <lineage>
        <taxon>Bacteria</taxon>
        <taxon>Candidatus Woeseibacteriota</taxon>
    </lineage>
</organism>
<dbReference type="NCBIfam" id="TIGR00277">
    <property type="entry name" value="HDIG"/>
    <property type="match status" value="1"/>
</dbReference>
<name>A0A1F8C486_9BACT</name>
<comment type="caution">
    <text evidence="2">The sequence shown here is derived from an EMBL/GenBank/DDBJ whole genome shotgun (WGS) entry which is preliminary data.</text>
</comment>
<protein>
    <recommendedName>
        <fullName evidence="1">HD domain-containing protein</fullName>
    </recommendedName>
</protein>
<evidence type="ECO:0000313" key="3">
    <source>
        <dbReference type="Proteomes" id="UP000178429"/>
    </source>
</evidence>
<dbReference type="InterPro" id="IPR006674">
    <property type="entry name" value="HD_domain"/>
</dbReference>
<dbReference type="Pfam" id="PF01966">
    <property type="entry name" value="HD"/>
    <property type="match status" value="1"/>
</dbReference>
<dbReference type="InterPro" id="IPR003607">
    <property type="entry name" value="HD/PDEase_dom"/>
</dbReference>
<dbReference type="InterPro" id="IPR006675">
    <property type="entry name" value="HDIG_dom"/>
</dbReference>
<reference evidence="2 3" key="1">
    <citation type="journal article" date="2016" name="Nat. Commun.">
        <title>Thousands of microbial genomes shed light on interconnected biogeochemical processes in an aquifer system.</title>
        <authorList>
            <person name="Anantharaman K."/>
            <person name="Brown C.T."/>
            <person name="Hug L.A."/>
            <person name="Sharon I."/>
            <person name="Castelle C.J."/>
            <person name="Probst A.J."/>
            <person name="Thomas B.C."/>
            <person name="Singh A."/>
            <person name="Wilkins M.J."/>
            <person name="Karaoz U."/>
            <person name="Brodie E.L."/>
            <person name="Williams K.H."/>
            <person name="Hubbard S.S."/>
            <person name="Banfield J.F."/>
        </authorList>
    </citation>
    <scope>NUCLEOTIDE SEQUENCE [LARGE SCALE GENOMIC DNA]</scope>
</reference>
<dbReference type="Proteomes" id="UP000178429">
    <property type="component" value="Unassembled WGS sequence"/>
</dbReference>
<evidence type="ECO:0000313" key="2">
    <source>
        <dbReference type="EMBL" id="OGM70528.1"/>
    </source>
</evidence>
<dbReference type="CDD" id="cd00077">
    <property type="entry name" value="HDc"/>
    <property type="match status" value="1"/>
</dbReference>
<sequence>MRGQETLVNIEILWEALKPQRGTSHGPEHSKMVSDYALQLHQIHGGDLEVIKAAAILHDAGREDTNLHGAESIGLSVQKAKEIMTEAHWPENFIDLVVQAIQEHDQPDHSPTSIEGKILKDADFLAGFGAIGIMRTFMWTGESGRSVDEALHRLRVTMVQRINGLEFTESKILGQRLYIEQVAPFLEAIDHPPPLFP</sequence>
<dbReference type="Gene3D" id="1.10.3210.10">
    <property type="entry name" value="Hypothetical protein af1432"/>
    <property type="match status" value="1"/>
</dbReference>
<accession>A0A1F8C486</accession>
<evidence type="ECO:0000259" key="1">
    <source>
        <dbReference type="Pfam" id="PF01966"/>
    </source>
</evidence>
<gene>
    <name evidence="2" type="ORF">A2975_01985</name>
</gene>